<evidence type="ECO:0000313" key="6">
    <source>
        <dbReference type="Proteomes" id="UP001239909"/>
    </source>
</evidence>
<evidence type="ECO:0000256" key="1">
    <source>
        <dbReference type="ARBA" id="ARBA00006739"/>
    </source>
</evidence>
<dbReference type="InterPro" id="IPR029044">
    <property type="entry name" value="Nucleotide-diphossugar_trans"/>
</dbReference>
<evidence type="ECO:0000256" key="3">
    <source>
        <dbReference type="ARBA" id="ARBA00022679"/>
    </source>
</evidence>
<dbReference type="PANTHER" id="PTHR43685">
    <property type="entry name" value="GLYCOSYLTRANSFERASE"/>
    <property type="match status" value="1"/>
</dbReference>
<dbReference type="InterPro" id="IPR050834">
    <property type="entry name" value="Glycosyltransf_2"/>
</dbReference>
<dbReference type="RefSeq" id="WP_285674772.1">
    <property type="nucleotide sequence ID" value="NZ_BSYI01000065.1"/>
</dbReference>
<evidence type="ECO:0000313" key="5">
    <source>
        <dbReference type="EMBL" id="GMG85420.1"/>
    </source>
</evidence>
<gene>
    <name evidence="5" type="ORF">LNKW23_46400</name>
</gene>
<feature type="domain" description="Glycosyltransferase 2-like" evidence="4">
    <location>
        <begin position="3"/>
        <end position="111"/>
    </location>
</feature>
<dbReference type="PANTHER" id="PTHR43685:SF5">
    <property type="entry name" value="GLYCOSYLTRANSFERASE EPSE-RELATED"/>
    <property type="match status" value="1"/>
</dbReference>
<name>A0ABQ6LTJ9_9RHOB</name>
<organism evidence="5 6">
    <name type="scientific">Paralimibaculum aggregatum</name>
    <dbReference type="NCBI Taxonomy" id="3036245"/>
    <lineage>
        <taxon>Bacteria</taxon>
        <taxon>Pseudomonadati</taxon>
        <taxon>Pseudomonadota</taxon>
        <taxon>Alphaproteobacteria</taxon>
        <taxon>Rhodobacterales</taxon>
        <taxon>Paracoccaceae</taxon>
        <taxon>Paralimibaculum</taxon>
    </lineage>
</organism>
<evidence type="ECO:0000256" key="2">
    <source>
        <dbReference type="ARBA" id="ARBA00022676"/>
    </source>
</evidence>
<dbReference type="Pfam" id="PF00535">
    <property type="entry name" value="Glycos_transf_2"/>
    <property type="match status" value="1"/>
</dbReference>
<dbReference type="EMBL" id="BSYI01000065">
    <property type="protein sequence ID" value="GMG85420.1"/>
    <property type="molecule type" value="Genomic_DNA"/>
</dbReference>
<comment type="caution">
    <text evidence="5">The sequence shown here is derived from an EMBL/GenBank/DDBJ whole genome shotgun (WGS) entry which is preliminary data.</text>
</comment>
<proteinExistence type="inferred from homology"/>
<comment type="similarity">
    <text evidence="1">Belongs to the glycosyltransferase 2 family.</text>
</comment>
<accession>A0ABQ6LTJ9</accession>
<sequence>MDILLATYNGAARIGRQLASLAAQTYPGWHLLVRDDGSTDGTVALVEAFAAAHPGRVTILRDDRGNLRTLGNFAALLAQSDAPYCGFCDQDDIWDPDKLETAIRAMQALEAGHPPGRPALVVTDRRVVDETGRALAASFWEHQGVQPRRVRGFASFLAYPVAAGSSMLLNAALRARALPIPAEAIQYDCWVELVAAQFAATRYLEGARLTYIRHSGNVSGGGRAYPAGRYLRRAGALAGNLGRQRRVYRRYIAQARAFLALHGDAMPEPERRRLAMFVAMEGAVWPLKLWRGLRSGGLPPTPERKLAFLLLA</sequence>
<dbReference type="SUPFAM" id="SSF53448">
    <property type="entry name" value="Nucleotide-diphospho-sugar transferases"/>
    <property type="match status" value="1"/>
</dbReference>
<evidence type="ECO:0000259" key="4">
    <source>
        <dbReference type="Pfam" id="PF00535"/>
    </source>
</evidence>
<dbReference type="Proteomes" id="UP001239909">
    <property type="component" value="Unassembled WGS sequence"/>
</dbReference>
<dbReference type="Gene3D" id="3.90.550.10">
    <property type="entry name" value="Spore Coat Polysaccharide Biosynthesis Protein SpsA, Chain A"/>
    <property type="match status" value="1"/>
</dbReference>
<keyword evidence="6" id="KW-1185">Reference proteome</keyword>
<reference evidence="5 6" key="1">
    <citation type="submission" date="2023-04" db="EMBL/GenBank/DDBJ databases">
        <title>Marinoamorphus aggregata gen. nov., sp. Nov., isolate from tissue of brittle star Ophioplocus japonicus.</title>
        <authorList>
            <person name="Kawano K."/>
            <person name="Sawayama S."/>
            <person name="Nakagawa S."/>
        </authorList>
    </citation>
    <scope>NUCLEOTIDE SEQUENCE [LARGE SCALE GENOMIC DNA]</scope>
    <source>
        <strain evidence="5 6">NKW23</strain>
    </source>
</reference>
<dbReference type="InterPro" id="IPR001173">
    <property type="entry name" value="Glyco_trans_2-like"/>
</dbReference>
<keyword evidence="3" id="KW-0808">Transferase</keyword>
<keyword evidence="2" id="KW-0328">Glycosyltransferase</keyword>
<protein>
    <recommendedName>
        <fullName evidence="4">Glycosyltransferase 2-like domain-containing protein</fullName>
    </recommendedName>
</protein>